<feature type="transmembrane region" description="Helical" evidence="7">
    <location>
        <begin position="53"/>
        <end position="75"/>
    </location>
</feature>
<comment type="similarity">
    <text evidence="5">Belongs to the SAT4 family.</text>
</comment>
<keyword evidence="3 7" id="KW-1133">Transmembrane helix</keyword>
<evidence type="ECO:0000256" key="3">
    <source>
        <dbReference type="ARBA" id="ARBA00022989"/>
    </source>
</evidence>
<keyword evidence="2 7" id="KW-0812">Transmembrane</keyword>
<feature type="region of interest" description="Disordered" evidence="6">
    <location>
        <begin position="279"/>
        <end position="303"/>
    </location>
</feature>
<dbReference type="Pfam" id="PF20684">
    <property type="entry name" value="Fung_rhodopsin"/>
    <property type="match status" value="1"/>
</dbReference>
<proteinExistence type="inferred from homology"/>
<comment type="caution">
    <text evidence="9">The sequence shown here is derived from an EMBL/GenBank/DDBJ whole genome shotgun (WGS) entry which is preliminary data.</text>
</comment>
<dbReference type="OrthoDB" id="5273647at2759"/>
<dbReference type="AlphaFoldDB" id="A0A8K0WP08"/>
<feature type="domain" description="Rhodopsin" evidence="8">
    <location>
        <begin position="37"/>
        <end position="271"/>
    </location>
</feature>
<keyword evidence="4 7" id="KW-0472">Membrane</keyword>
<dbReference type="GO" id="GO:0016020">
    <property type="term" value="C:membrane"/>
    <property type="evidence" value="ECO:0007669"/>
    <property type="project" value="UniProtKB-SubCell"/>
</dbReference>
<evidence type="ECO:0000256" key="5">
    <source>
        <dbReference type="ARBA" id="ARBA00038359"/>
    </source>
</evidence>
<dbReference type="PANTHER" id="PTHR33048:SF146">
    <property type="entry name" value="INTEGRAL MEMBRANE PROTEIN"/>
    <property type="match status" value="1"/>
</dbReference>
<dbReference type="InterPro" id="IPR049326">
    <property type="entry name" value="Rhodopsin_dom_fungi"/>
</dbReference>
<name>A0A8K0WP08_9HYPO</name>
<evidence type="ECO:0000259" key="8">
    <source>
        <dbReference type="Pfam" id="PF20684"/>
    </source>
</evidence>
<evidence type="ECO:0000256" key="6">
    <source>
        <dbReference type="SAM" id="MobiDB-lite"/>
    </source>
</evidence>
<gene>
    <name evidence="9" type="ORF">B0I35DRAFT_74526</name>
</gene>
<feature type="transmembrane region" description="Helical" evidence="7">
    <location>
        <begin position="213"/>
        <end position="232"/>
    </location>
</feature>
<dbReference type="Proteomes" id="UP000813444">
    <property type="component" value="Unassembled WGS sequence"/>
</dbReference>
<evidence type="ECO:0000256" key="7">
    <source>
        <dbReference type="SAM" id="Phobius"/>
    </source>
</evidence>
<protein>
    <recommendedName>
        <fullName evidence="8">Rhodopsin domain-containing protein</fullName>
    </recommendedName>
</protein>
<feature type="transmembrane region" description="Helical" evidence="7">
    <location>
        <begin position="20"/>
        <end position="41"/>
    </location>
</feature>
<dbReference type="PANTHER" id="PTHR33048">
    <property type="entry name" value="PTH11-LIKE INTEGRAL MEMBRANE PROTEIN (AFU_ORTHOLOGUE AFUA_5G11245)"/>
    <property type="match status" value="1"/>
</dbReference>
<reference evidence="9" key="1">
    <citation type="journal article" date="2021" name="Nat. Commun.">
        <title>Genetic determinants of endophytism in the Arabidopsis root mycobiome.</title>
        <authorList>
            <person name="Mesny F."/>
            <person name="Miyauchi S."/>
            <person name="Thiergart T."/>
            <person name="Pickel B."/>
            <person name="Atanasova L."/>
            <person name="Karlsson M."/>
            <person name="Huettel B."/>
            <person name="Barry K.W."/>
            <person name="Haridas S."/>
            <person name="Chen C."/>
            <person name="Bauer D."/>
            <person name="Andreopoulos W."/>
            <person name="Pangilinan J."/>
            <person name="LaButti K."/>
            <person name="Riley R."/>
            <person name="Lipzen A."/>
            <person name="Clum A."/>
            <person name="Drula E."/>
            <person name="Henrissat B."/>
            <person name="Kohler A."/>
            <person name="Grigoriev I.V."/>
            <person name="Martin F.M."/>
            <person name="Hacquard S."/>
        </authorList>
    </citation>
    <scope>NUCLEOTIDE SEQUENCE</scope>
    <source>
        <strain evidence="9">MPI-CAGE-CH-0235</strain>
    </source>
</reference>
<evidence type="ECO:0000313" key="9">
    <source>
        <dbReference type="EMBL" id="KAH7310461.1"/>
    </source>
</evidence>
<dbReference type="EMBL" id="JAGPNK010000012">
    <property type="protein sequence ID" value="KAH7310461.1"/>
    <property type="molecule type" value="Genomic_DNA"/>
</dbReference>
<dbReference type="InterPro" id="IPR052337">
    <property type="entry name" value="SAT4-like"/>
</dbReference>
<evidence type="ECO:0000256" key="2">
    <source>
        <dbReference type="ARBA" id="ARBA00022692"/>
    </source>
</evidence>
<feature type="transmembrane region" description="Helical" evidence="7">
    <location>
        <begin position="247"/>
        <end position="272"/>
    </location>
</feature>
<evidence type="ECO:0000313" key="10">
    <source>
        <dbReference type="Proteomes" id="UP000813444"/>
    </source>
</evidence>
<keyword evidence="10" id="KW-1185">Reference proteome</keyword>
<feature type="transmembrane region" description="Helical" evidence="7">
    <location>
        <begin position="133"/>
        <end position="155"/>
    </location>
</feature>
<sequence length="372" mass="40798">MTWVFHASPEVEAQSQYPAIVAICTVLSLISMAIVAARLHLRFKNRGLAADDTMAILSVVFALVYSILCIVQTRYGLGLPIKLRPPQNLATYTRVNYAGRPIYQLGISFFKIALLISYLRLLKGTDQRLYRRVVQLTMALILASHLGCALSLIFACDPVDRSWNPKKAGKCLPPGPSFTAYAIVTIASDIAVAIVPIPVLVKLHVPLSKKVGLLAIFTLGLFTTICSIMRYTQIDRIQYGDGNSTMLILWGTIEFNVGNMVSSLPFLAPVIFRKARTYRSRSKPPSGDDSNDSSNPKSPGYPMNRLSHHASAKCVINSCSAGTRSGSEDDILQKIPAPAKGKIVKSLSYSIQFEDDVAGKAPRLSEIVFDRY</sequence>
<organism evidence="9 10">
    <name type="scientific">Stachybotrys elegans</name>
    <dbReference type="NCBI Taxonomy" id="80388"/>
    <lineage>
        <taxon>Eukaryota</taxon>
        <taxon>Fungi</taxon>
        <taxon>Dikarya</taxon>
        <taxon>Ascomycota</taxon>
        <taxon>Pezizomycotina</taxon>
        <taxon>Sordariomycetes</taxon>
        <taxon>Hypocreomycetidae</taxon>
        <taxon>Hypocreales</taxon>
        <taxon>Stachybotryaceae</taxon>
        <taxon>Stachybotrys</taxon>
    </lineage>
</organism>
<feature type="transmembrane region" description="Helical" evidence="7">
    <location>
        <begin position="178"/>
        <end position="201"/>
    </location>
</feature>
<evidence type="ECO:0000256" key="4">
    <source>
        <dbReference type="ARBA" id="ARBA00023136"/>
    </source>
</evidence>
<feature type="compositionally biased region" description="Low complexity" evidence="6">
    <location>
        <begin position="283"/>
        <end position="300"/>
    </location>
</feature>
<accession>A0A8K0WP08</accession>
<comment type="subcellular location">
    <subcellularLocation>
        <location evidence="1">Membrane</location>
        <topology evidence="1">Multi-pass membrane protein</topology>
    </subcellularLocation>
</comment>
<evidence type="ECO:0000256" key="1">
    <source>
        <dbReference type="ARBA" id="ARBA00004141"/>
    </source>
</evidence>
<feature type="transmembrane region" description="Helical" evidence="7">
    <location>
        <begin position="102"/>
        <end position="121"/>
    </location>
</feature>